<proteinExistence type="predicted"/>
<organism evidence="2 3">
    <name type="scientific">Phytophthora lilii</name>
    <dbReference type="NCBI Taxonomy" id="2077276"/>
    <lineage>
        <taxon>Eukaryota</taxon>
        <taxon>Sar</taxon>
        <taxon>Stramenopiles</taxon>
        <taxon>Oomycota</taxon>
        <taxon>Peronosporomycetes</taxon>
        <taxon>Peronosporales</taxon>
        <taxon>Peronosporaceae</taxon>
        <taxon>Phytophthora</taxon>
    </lineage>
</organism>
<keyword evidence="3" id="KW-1185">Reference proteome</keyword>
<comment type="caution">
    <text evidence="2">The sequence shown here is derived from an EMBL/GenBank/DDBJ whole genome shotgun (WGS) entry which is preliminary data.</text>
</comment>
<protein>
    <submittedName>
        <fullName evidence="2">Unnamed protein product</fullName>
    </submittedName>
</protein>
<feature type="compositionally biased region" description="Low complexity" evidence="1">
    <location>
        <begin position="1"/>
        <end position="15"/>
    </location>
</feature>
<feature type="region of interest" description="Disordered" evidence="1">
    <location>
        <begin position="1"/>
        <end position="33"/>
    </location>
</feature>
<reference evidence="2" key="1">
    <citation type="submission" date="2023-04" db="EMBL/GenBank/DDBJ databases">
        <title>Phytophthora lilii NBRC 32176.</title>
        <authorList>
            <person name="Ichikawa N."/>
            <person name="Sato H."/>
            <person name="Tonouchi N."/>
        </authorList>
    </citation>
    <scope>NUCLEOTIDE SEQUENCE</scope>
    <source>
        <strain evidence="2">NBRC 32176</strain>
    </source>
</reference>
<sequence>MAASSTSVTPAPARAVLSDVGDPGHGLHESDSQQRHLVGGLALLHPLRRLLDDGADSLEQHVGLEVALREHAERSAVLGAGGEVLTDDGGARSIGVRVVCGGLDAVQRDVGEVDVREVGDDGALDELRGSVDEHRECVVLPFAHDLGGLDRGVSFSTEGAVAVVDEVRTYVSGVGDADPHDDVVQLVLEQELGVALVVAADEEVGCAETGGVHGVECQHSAQFSGAAEKVECTHRRVDVAAVLSSFGRGVGEVGVWRSILAPLGDFALVPADGAALHGVVRRVDSFHDATDDHVEVLADESEDGDVVEKVSCGASGSSVCVRGVENDILFRVYSVVLGGELSEDFLMHELHDGVQVTMNKHHTLACIWIFDQERSCIQPTEDSGSAFVGARESHHDHFSCWPSDVALANPDVVSYNLLKDHITCQHQ</sequence>
<evidence type="ECO:0000256" key="1">
    <source>
        <dbReference type="SAM" id="MobiDB-lite"/>
    </source>
</evidence>
<gene>
    <name evidence="2" type="ORF">Plil01_001524500</name>
</gene>
<dbReference type="EMBL" id="BSXW01001338">
    <property type="protein sequence ID" value="GMF35963.1"/>
    <property type="molecule type" value="Genomic_DNA"/>
</dbReference>
<name>A0A9W6XCW1_9STRA</name>
<dbReference type="AlphaFoldDB" id="A0A9W6XCW1"/>
<dbReference type="Proteomes" id="UP001165083">
    <property type="component" value="Unassembled WGS sequence"/>
</dbReference>
<accession>A0A9W6XCW1</accession>
<evidence type="ECO:0000313" key="2">
    <source>
        <dbReference type="EMBL" id="GMF35963.1"/>
    </source>
</evidence>
<evidence type="ECO:0000313" key="3">
    <source>
        <dbReference type="Proteomes" id="UP001165083"/>
    </source>
</evidence>